<feature type="signal peptide" evidence="1">
    <location>
        <begin position="1"/>
        <end position="19"/>
    </location>
</feature>
<accession>A0A2G5VLG8</accession>
<evidence type="ECO:0000259" key="2">
    <source>
        <dbReference type="Pfam" id="PF02408"/>
    </source>
</evidence>
<name>A0A2G5VLG8_9PELO</name>
<evidence type="ECO:0000259" key="3">
    <source>
        <dbReference type="Pfam" id="PF24511"/>
    </source>
</evidence>
<feature type="domain" description="DUF7591" evidence="3">
    <location>
        <begin position="248"/>
        <end position="351"/>
    </location>
</feature>
<dbReference type="InterPro" id="IPR056014">
    <property type="entry name" value="DUF7592"/>
</dbReference>
<evidence type="ECO:0000256" key="1">
    <source>
        <dbReference type="SAM" id="SignalP"/>
    </source>
</evidence>
<feature type="chain" id="PRO_5013815042" evidence="1">
    <location>
        <begin position="20"/>
        <end position="491"/>
    </location>
</feature>
<dbReference type="InterPro" id="IPR056013">
    <property type="entry name" value="DUF7591"/>
</dbReference>
<dbReference type="Proteomes" id="UP000230233">
    <property type="component" value="Chromosome I"/>
</dbReference>
<dbReference type="PANTHER" id="PTHR47407">
    <property type="entry name" value="PROTEIN CBG15905-RELATED"/>
    <property type="match status" value="1"/>
</dbReference>
<keyword evidence="1" id="KW-0732">Signal</keyword>
<dbReference type="EMBL" id="PDUG01000001">
    <property type="protein sequence ID" value="PIC52537.1"/>
    <property type="molecule type" value="Genomic_DNA"/>
</dbReference>
<sequence>MKFYIFIFLLLAFSNGVLADGPPCPGPFNPPNNISTQVVYPVSNNPVTFPSDYNCVYQINVPQGWSSYVVITAIPTSNLTNSPILQVIDFNQKVENIQYAKYEKFYFVAPGGRIKLSTHSTTVSFQFSVQWYSNIPSYNPKFLNISASDSQPSIVDVFFVNSRVTAETRASAITIPLDEDYDRADQIKNLRSVLIFDGPNENATCLGSAYQLLYSNRQWVSTGKFLTIVQLKPLSYTSGSQLLIQDFETTKEINEYQGVGGPGILPIVMDASKQASAFSTYSPYGFAYDCLLNITGTGTLDVYYGGITESKSNLIASYSVSTAAPNLPQLLRGVVRTYVLTGGIATVNIKRYGYFCNHIDKNMNGFITSREYKTNLTLPYSQDSLYYYSKGLFNYTLNLQTVDLSQNKSLQLTITNNKTNVLNVVYNSSNPPMLNTVLSGVGNEMDVFYKADYDSKKGGFYIDFTATKVKASAAKTYGLLVIFAILWAPFF</sequence>
<evidence type="ECO:0000313" key="6">
    <source>
        <dbReference type="Proteomes" id="UP000230233"/>
    </source>
</evidence>
<dbReference type="InterPro" id="IPR018247">
    <property type="entry name" value="EF_Hand_1_Ca_BS"/>
</dbReference>
<evidence type="ECO:0000313" key="5">
    <source>
        <dbReference type="EMBL" id="PIC52537.1"/>
    </source>
</evidence>
<keyword evidence="6" id="KW-1185">Reference proteome</keyword>
<gene>
    <name evidence="5" type="primary">Cnig_chr_I.g260</name>
    <name evidence="5" type="ORF">B9Z55_000260</name>
</gene>
<dbReference type="InterPro" id="IPR003366">
    <property type="entry name" value="CUB-like_dom"/>
</dbReference>
<dbReference type="PANTHER" id="PTHR47407:SF2">
    <property type="entry name" value="CUB-LIKE DOMAIN-CONTAINING PROTEIN-RELATED"/>
    <property type="match status" value="1"/>
</dbReference>
<dbReference type="OrthoDB" id="5885373at2759"/>
<protein>
    <submittedName>
        <fullName evidence="5">Uncharacterized protein</fullName>
    </submittedName>
</protein>
<dbReference type="Pfam" id="PF02408">
    <property type="entry name" value="CUB_2"/>
    <property type="match status" value="1"/>
</dbReference>
<dbReference type="PROSITE" id="PS00018">
    <property type="entry name" value="EF_HAND_1"/>
    <property type="match status" value="1"/>
</dbReference>
<dbReference type="Pfam" id="PF24511">
    <property type="entry name" value="DUF7591"/>
    <property type="match status" value="1"/>
</dbReference>
<feature type="domain" description="CUB-like" evidence="2">
    <location>
        <begin position="22"/>
        <end position="133"/>
    </location>
</feature>
<dbReference type="Pfam" id="PF24512">
    <property type="entry name" value="DUF7592"/>
    <property type="match status" value="1"/>
</dbReference>
<comment type="caution">
    <text evidence="5">The sequence shown here is derived from an EMBL/GenBank/DDBJ whole genome shotgun (WGS) entry which is preliminary data.</text>
</comment>
<proteinExistence type="predicted"/>
<evidence type="ECO:0000259" key="4">
    <source>
        <dbReference type="Pfam" id="PF24512"/>
    </source>
</evidence>
<organism evidence="5 6">
    <name type="scientific">Caenorhabditis nigoni</name>
    <dbReference type="NCBI Taxonomy" id="1611254"/>
    <lineage>
        <taxon>Eukaryota</taxon>
        <taxon>Metazoa</taxon>
        <taxon>Ecdysozoa</taxon>
        <taxon>Nematoda</taxon>
        <taxon>Chromadorea</taxon>
        <taxon>Rhabditida</taxon>
        <taxon>Rhabditina</taxon>
        <taxon>Rhabditomorpha</taxon>
        <taxon>Rhabditoidea</taxon>
        <taxon>Rhabditidae</taxon>
        <taxon>Peloderinae</taxon>
        <taxon>Caenorhabditis</taxon>
    </lineage>
</organism>
<dbReference type="AlphaFoldDB" id="A0A2G5VLG8"/>
<feature type="domain" description="DUF7592" evidence="4">
    <location>
        <begin position="144"/>
        <end position="231"/>
    </location>
</feature>
<reference evidence="6" key="1">
    <citation type="submission" date="2017-10" db="EMBL/GenBank/DDBJ databases">
        <title>Rapid genome shrinkage in a self-fertile nematode reveals novel sperm competition proteins.</title>
        <authorList>
            <person name="Yin D."/>
            <person name="Schwarz E.M."/>
            <person name="Thomas C.G."/>
            <person name="Felde R.L."/>
            <person name="Korf I.F."/>
            <person name="Cutter A.D."/>
            <person name="Schartner C.M."/>
            <person name="Ralston E.J."/>
            <person name="Meyer B.J."/>
            <person name="Haag E.S."/>
        </authorList>
    </citation>
    <scope>NUCLEOTIDE SEQUENCE [LARGE SCALE GENOMIC DNA]</scope>
    <source>
        <strain evidence="6">JU1422</strain>
    </source>
</reference>